<accession>A0A9P1DDX4</accession>
<keyword evidence="11 13" id="KW-1133">Transmembrane helix</keyword>
<evidence type="ECO:0000259" key="14">
    <source>
        <dbReference type="PROSITE" id="PS50918"/>
    </source>
</evidence>
<keyword evidence="9" id="KW-0256">Endoplasmic reticulum</keyword>
<dbReference type="PROSITE" id="PS50918">
    <property type="entry name" value="WWE"/>
    <property type="match status" value="1"/>
</dbReference>
<dbReference type="SUPFAM" id="SSF117839">
    <property type="entry name" value="WWE domain"/>
    <property type="match status" value="1"/>
</dbReference>
<evidence type="ECO:0000256" key="9">
    <source>
        <dbReference type="ARBA" id="ARBA00022824"/>
    </source>
</evidence>
<evidence type="ECO:0000256" key="10">
    <source>
        <dbReference type="ARBA" id="ARBA00022833"/>
    </source>
</evidence>
<gene>
    <name evidence="16" type="ORF">C1SCF055_LOCUS32458</name>
</gene>
<dbReference type="InterPro" id="IPR009613">
    <property type="entry name" value="LMF"/>
</dbReference>
<keyword evidence="12 13" id="KW-0472">Membrane</keyword>
<keyword evidence="5" id="KW-0479">Metal-binding</keyword>
<evidence type="ECO:0000256" key="4">
    <source>
        <dbReference type="ARBA" id="ARBA00022692"/>
    </source>
</evidence>
<evidence type="ECO:0000256" key="1">
    <source>
        <dbReference type="ARBA" id="ARBA00004477"/>
    </source>
</evidence>
<dbReference type="OrthoDB" id="10009520at2759"/>
<dbReference type="GO" id="GO:0016740">
    <property type="term" value="F:transferase activity"/>
    <property type="evidence" value="ECO:0007669"/>
    <property type="project" value="UniProtKB-KW"/>
</dbReference>
<evidence type="ECO:0000256" key="3">
    <source>
        <dbReference type="ARBA" id="ARBA00022679"/>
    </source>
</evidence>
<protein>
    <submittedName>
        <fullName evidence="17">Lipase maturation factor 1 (Transmembrane protein 112)</fullName>
    </submittedName>
</protein>
<evidence type="ECO:0000256" key="13">
    <source>
        <dbReference type="SAM" id="Phobius"/>
    </source>
</evidence>
<dbReference type="InterPro" id="IPR004170">
    <property type="entry name" value="WWE_dom"/>
</dbReference>
<dbReference type="Pfam" id="PF25179">
    <property type="entry name" value="LMF1_C"/>
    <property type="match status" value="1"/>
</dbReference>
<dbReference type="EMBL" id="CAMXCT020003902">
    <property type="protein sequence ID" value="CAL1160233.1"/>
    <property type="molecule type" value="Genomic_DNA"/>
</dbReference>
<keyword evidence="7" id="KW-0863">Zinc-finger</keyword>
<keyword evidence="10" id="KW-0862">Zinc</keyword>
<evidence type="ECO:0000313" key="18">
    <source>
        <dbReference type="Proteomes" id="UP001152797"/>
    </source>
</evidence>
<keyword evidence="8" id="KW-0833">Ubl conjugation pathway</keyword>
<reference evidence="16" key="1">
    <citation type="submission" date="2022-10" db="EMBL/GenBank/DDBJ databases">
        <authorList>
            <person name="Chen Y."/>
            <person name="Dougan E. K."/>
            <person name="Chan C."/>
            <person name="Rhodes N."/>
            <person name="Thang M."/>
        </authorList>
    </citation>
    <scope>NUCLEOTIDE SEQUENCE</scope>
</reference>
<proteinExistence type="inferred from homology"/>
<dbReference type="GO" id="GO:0008270">
    <property type="term" value="F:zinc ion binding"/>
    <property type="evidence" value="ECO:0007669"/>
    <property type="project" value="UniProtKB-KW"/>
</dbReference>
<dbReference type="InterPro" id="IPR057433">
    <property type="entry name" value="LMF1/2_C"/>
</dbReference>
<feature type="transmembrane region" description="Helical" evidence="13">
    <location>
        <begin position="1520"/>
        <end position="1539"/>
    </location>
</feature>
<evidence type="ECO:0000259" key="15">
    <source>
        <dbReference type="PROSITE" id="PS51873"/>
    </source>
</evidence>
<reference evidence="17 18" key="2">
    <citation type="submission" date="2024-05" db="EMBL/GenBank/DDBJ databases">
        <authorList>
            <person name="Chen Y."/>
            <person name="Shah S."/>
            <person name="Dougan E. K."/>
            <person name="Thang M."/>
            <person name="Chan C."/>
        </authorList>
    </citation>
    <scope>NUCLEOTIDE SEQUENCE [LARGE SCALE GENOMIC DNA]</scope>
</reference>
<evidence type="ECO:0000256" key="2">
    <source>
        <dbReference type="ARBA" id="ARBA00005512"/>
    </source>
</evidence>
<comment type="caution">
    <text evidence="16">The sequence shown here is derived from an EMBL/GenBank/DDBJ whole genome shotgun (WGS) entry which is preliminary data.</text>
</comment>
<dbReference type="InterPro" id="IPR044066">
    <property type="entry name" value="TRIAD_supradom"/>
</dbReference>
<comment type="subcellular location">
    <subcellularLocation>
        <location evidence="1">Endoplasmic reticulum membrane</location>
        <topology evidence="1">Multi-pass membrane protein</topology>
    </subcellularLocation>
</comment>
<keyword evidence="18" id="KW-1185">Reference proteome</keyword>
<evidence type="ECO:0000313" key="16">
    <source>
        <dbReference type="EMBL" id="CAI4006858.1"/>
    </source>
</evidence>
<sequence>MGCGSSASSVSKKDVSALSVYEAEAARKCNDCQASCVLRKVSGACSMCGAPGKAVECWCCRGNCGFLVCLTCELHLAMMGDSVGRLRSARHAFKEDLDSASMREAAAILDAFAGLEAATDTADAQELQSALATAAAVDAPFVQQKVAELAPILEDWKAVNLRLEAATEGSSLPLLSQNLQEAKTLKVQMLETIQRAEARFMQMQALERLEDIISLSQVQRVTASALSEAIASAREVQQNPQLIEVLVRAELLLDMLSAAERLDLALEIWEPDALRHAMAEASRLRAVDEGILTYAQVELAKMEVLCMAGHHLRRSREFRDACCHGCYAESRAKELLWYRCDLCDFDLCHHCLEWRAKPDEKSLPVDPVNPVVPVDTAGCGDPIRDTAAAETRLGNEKSQRNWFNDRAAKSRATNCQWELFRGGSWIVCGRGLSNWLTEAWQSGVEQAEYIATNEQKHLFDFTLMEQVILSSGKKRPLRNVLWEVELDMGWFLVEEDLAQRLRINETCGVSSFQYSARNMQYTIDIVNMEQVNQNLGTRRKLRKISVNDTPPKMSRQQLRMALEDDFPRFAYATRQWLALRWPWQELGDCSMDAEGFIRTGLADEIASGLEALQHEIPPLGNILQNIIWFDCVDRAKQGSLSQSQVVDAIVRDPRWRWGHPGAEDACSALWAELRLKDTGVEQLEFIVAGGLADELLEILSSDLASVDDWIMEKKLPFWDGQDCAICFCPIGRGDVGRRMRCSCWLHFECLGHGLGVKISERAVDDKQMSICPACNKDLGRVIPPGVVHRAVGDNMFSRYLDLRVEVQWQKEAFDSGRLVAKCPGCSFLVLCNEQEEMYAIKCLRQSCSVERFCAFCSLAEHRPWTCEENEQRKKYENSSQFVCGLIEEALAQALYRTCTGCGVPTERIDACCHMTCSACRAEFSWVCGADYHVCRTSHPCLNSSIYLHSMPQLAAILDERGLPRSDENGSDLFLELRCLYLLSAVKRKVGNAEWNYAREQFSEVLNDVIRGHWSIPWSEVGNVERLTALLPMAFPPLRDQLLAGLATWCARMNVGALSTLTEFHGSFAVAVGRLESLESRQAVPAEIPEACKWCHRLHQFSAKAGQQRLALRFSPALPRNGLAFHRAPCKEWAQVWALSVRRARSGEMPIATESKRVTLFAKQKIDLELLCCTVCSHDESILTCRSRRSRFRRSENGTDLRLPMAPRLSSQEAQNVIDGPVMWLLTPPDGGWESSELIAMNKIALLPALIIVLRPWFWPALAACWILWHPMRMNGGQWFFFGWDQMIDEIGFLTCILSVTLTLYDDIEVESDGEAAVVEHVEEKKEEPSTQQWLLQEASAQKSEGHEEPAVHKEVAADAALRSRRSRQSPKQAIASSAFAWDILWTSTSPSKSSASFRKCSQVVDWCRILAELSMTLAAFRLFLAAGLLKMRRGSACWKTLTCLYDHYETQPMPNLLSWAFQNYTPQAMLSVMRWFAIDLCECIVPFFLLSFVLSMGPLGILHRQLLQRKEWFLRLPAKVPGRLLASVFIMIFVFGMFIGGNYAFLHPLAIVSLIASMSTVQGTAVIRKRESKPVMLYRSLMPWLLLPLLLFAFLPSLRAYAWLWSGQERLGFLEPLMQSGVVRYAESLNLGIPYNHHAYFAGAVHQRKEMVLLADVGDGFVEVDVPYKVGRVDRMPLQTSPLHRRFAWQWWFIGLGQDPSWLVNFMELLCNKNDIAWQAVEYNNKVHSQLHKLRRVAAQMYQYHFSKPGSAAWWERVELSRRQRIELSCK</sequence>
<comment type="similarity">
    <text evidence="2">Belongs to the lipase maturation factor family.</text>
</comment>
<feature type="transmembrane region" description="Helical" evidence="13">
    <location>
        <begin position="1545"/>
        <end position="1563"/>
    </location>
</feature>
<dbReference type="PANTHER" id="PTHR14463:SF10">
    <property type="entry name" value="LIPASE MATURATION FACTOR 1"/>
    <property type="match status" value="1"/>
</dbReference>
<dbReference type="GO" id="GO:0005789">
    <property type="term" value="C:endoplasmic reticulum membrane"/>
    <property type="evidence" value="ECO:0007669"/>
    <property type="project" value="UniProtKB-SubCell"/>
</dbReference>
<feature type="domain" description="WWE" evidence="14">
    <location>
        <begin position="468"/>
        <end position="543"/>
    </location>
</feature>
<keyword evidence="6" id="KW-0677">Repeat</keyword>
<dbReference type="Proteomes" id="UP001152797">
    <property type="component" value="Unassembled WGS sequence"/>
</dbReference>
<feature type="transmembrane region" description="Helical" evidence="13">
    <location>
        <begin position="1584"/>
        <end position="1605"/>
    </location>
</feature>
<evidence type="ECO:0000256" key="11">
    <source>
        <dbReference type="ARBA" id="ARBA00022989"/>
    </source>
</evidence>
<feature type="transmembrane region" description="Helical" evidence="13">
    <location>
        <begin position="1475"/>
        <end position="1499"/>
    </location>
</feature>
<evidence type="ECO:0000256" key="6">
    <source>
        <dbReference type="ARBA" id="ARBA00022737"/>
    </source>
</evidence>
<evidence type="ECO:0000256" key="8">
    <source>
        <dbReference type="ARBA" id="ARBA00022786"/>
    </source>
</evidence>
<dbReference type="InterPro" id="IPR037197">
    <property type="entry name" value="WWE_dom_sf"/>
</dbReference>
<keyword evidence="3" id="KW-0808">Transferase</keyword>
<dbReference type="GO" id="GO:0051604">
    <property type="term" value="P:protein maturation"/>
    <property type="evidence" value="ECO:0007669"/>
    <property type="project" value="InterPro"/>
</dbReference>
<keyword evidence="4 13" id="KW-0812">Transmembrane</keyword>
<evidence type="ECO:0000256" key="7">
    <source>
        <dbReference type="ARBA" id="ARBA00022771"/>
    </source>
</evidence>
<dbReference type="Pfam" id="PF06762">
    <property type="entry name" value="LMF1"/>
    <property type="match status" value="1"/>
</dbReference>
<evidence type="ECO:0000313" key="17">
    <source>
        <dbReference type="EMBL" id="CAL4794170.1"/>
    </source>
</evidence>
<dbReference type="PANTHER" id="PTHR14463">
    <property type="entry name" value="LIPASE MATURATION FACTOR"/>
    <property type="match status" value="1"/>
</dbReference>
<dbReference type="PROSITE" id="PS51873">
    <property type="entry name" value="TRIAD"/>
    <property type="match status" value="1"/>
</dbReference>
<dbReference type="CDD" id="cd20336">
    <property type="entry name" value="Rcat_RBR"/>
    <property type="match status" value="1"/>
</dbReference>
<dbReference type="Gene3D" id="1.20.120.1750">
    <property type="match status" value="1"/>
</dbReference>
<dbReference type="SUPFAM" id="SSF57850">
    <property type="entry name" value="RING/U-box"/>
    <property type="match status" value="2"/>
</dbReference>
<organism evidence="16">
    <name type="scientific">Cladocopium goreaui</name>
    <dbReference type="NCBI Taxonomy" id="2562237"/>
    <lineage>
        <taxon>Eukaryota</taxon>
        <taxon>Sar</taxon>
        <taxon>Alveolata</taxon>
        <taxon>Dinophyceae</taxon>
        <taxon>Suessiales</taxon>
        <taxon>Symbiodiniaceae</taxon>
        <taxon>Cladocopium</taxon>
    </lineage>
</organism>
<dbReference type="EMBL" id="CAMXCT010003902">
    <property type="protein sequence ID" value="CAI4006858.1"/>
    <property type="molecule type" value="Genomic_DNA"/>
</dbReference>
<evidence type="ECO:0000256" key="5">
    <source>
        <dbReference type="ARBA" id="ARBA00022723"/>
    </source>
</evidence>
<name>A0A9P1DDX4_9DINO</name>
<dbReference type="InterPro" id="IPR057434">
    <property type="entry name" value="LMF1/2_N"/>
</dbReference>
<evidence type="ECO:0000256" key="12">
    <source>
        <dbReference type="ARBA" id="ARBA00023136"/>
    </source>
</evidence>
<feature type="domain" description="RING-type" evidence="15">
    <location>
        <begin position="719"/>
        <end position="944"/>
    </location>
</feature>
<dbReference type="EMBL" id="CAMXCT030003902">
    <property type="protein sequence ID" value="CAL4794170.1"/>
    <property type="molecule type" value="Genomic_DNA"/>
</dbReference>